<evidence type="ECO:0000313" key="2">
    <source>
        <dbReference type="EnsemblPlants" id="OBART08G15390.1"/>
    </source>
</evidence>
<dbReference type="AlphaFoldDB" id="A0A0D3H0G4"/>
<keyword evidence="3" id="KW-1185">Reference proteome</keyword>
<organism evidence="2">
    <name type="scientific">Oryza barthii</name>
    <dbReference type="NCBI Taxonomy" id="65489"/>
    <lineage>
        <taxon>Eukaryota</taxon>
        <taxon>Viridiplantae</taxon>
        <taxon>Streptophyta</taxon>
        <taxon>Embryophyta</taxon>
        <taxon>Tracheophyta</taxon>
        <taxon>Spermatophyta</taxon>
        <taxon>Magnoliopsida</taxon>
        <taxon>Liliopsida</taxon>
        <taxon>Poales</taxon>
        <taxon>Poaceae</taxon>
        <taxon>BOP clade</taxon>
        <taxon>Oryzoideae</taxon>
        <taxon>Oryzeae</taxon>
        <taxon>Oryzinae</taxon>
        <taxon>Oryza</taxon>
    </lineage>
</organism>
<sequence length="161" mass="16841">MVETLAPQENVIITAATDIVAAPMPDPPSLRSSTLPDPACHCGPSAGSTATEVPHAGYAAPPSSSHGEEEAARRRRRGRGEEADGVDPVRAVTTKRQRRGGRRCRPRRAATMKRQRRGGAKSHSLEVAQVGADPPMSTGVKKGDRGSLTAARCLMGVGLAS</sequence>
<evidence type="ECO:0000256" key="1">
    <source>
        <dbReference type="SAM" id="MobiDB-lite"/>
    </source>
</evidence>
<feature type="region of interest" description="Disordered" evidence="1">
    <location>
        <begin position="21"/>
        <end position="145"/>
    </location>
</feature>
<dbReference type="Proteomes" id="UP000026960">
    <property type="component" value="Chromosome 8"/>
</dbReference>
<reference evidence="2" key="1">
    <citation type="journal article" date="2009" name="Rice">
        <title>De Novo Next Generation Sequencing of Plant Genomes.</title>
        <authorList>
            <person name="Rounsley S."/>
            <person name="Marri P.R."/>
            <person name="Yu Y."/>
            <person name="He R."/>
            <person name="Sisneros N."/>
            <person name="Goicoechea J.L."/>
            <person name="Lee S.J."/>
            <person name="Angelova A."/>
            <person name="Kudrna D."/>
            <person name="Luo M."/>
            <person name="Affourtit J."/>
            <person name="Desany B."/>
            <person name="Knight J."/>
            <person name="Niazi F."/>
            <person name="Egholm M."/>
            <person name="Wing R.A."/>
        </authorList>
    </citation>
    <scope>NUCLEOTIDE SEQUENCE [LARGE SCALE GENOMIC DNA]</scope>
    <source>
        <strain evidence="2">cv. IRGC 105608</strain>
    </source>
</reference>
<dbReference type="Gramene" id="OBART08G15390.1">
    <property type="protein sequence ID" value="OBART08G15390.1"/>
    <property type="gene ID" value="OBART08G15390"/>
</dbReference>
<dbReference type="EnsemblPlants" id="OBART08G15390.1">
    <property type="protein sequence ID" value="OBART08G15390.1"/>
    <property type="gene ID" value="OBART08G15390"/>
</dbReference>
<proteinExistence type="predicted"/>
<evidence type="ECO:0000313" key="3">
    <source>
        <dbReference type="Proteomes" id="UP000026960"/>
    </source>
</evidence>
<protein>
    <submittedName>
        <fullName evidence="2">Uncharacterized protein</fullName>
    </submittedName>
</protein>
<name>A0A0D3H0G4_9ORYZ</name>
<dbReference type="HOGENOM" id="CLU_1646299_0_0_1"/>
<reference evidence="2" key="2">
    <citation type="submission" date="2015-03" db="UniProtKB">
        <authorList>
            <consortium name="EnsemblPlants"/>
        </authorList>
    </citation>
    <scope>IDENTIFICATION</scope>
</reference>
<dbReference type="PaxDb" id="65489-OBART08G15390.1"/>
<feature type="compositionally biased region" description="Basic residues" evidence="1">
    <location>
        <begin position="93"/>
        <end position="120"/>
    </location>
</feature>
<accession>A0A0D3H0G4</accession>